<gene>
    <name evidence="4" type="ORF">SAMN04489717_2391</name>
</gene>
<keyword evidence="5" id="KW-1185">Reference proteome</keyword>
<dbReference type="EMBL" id="LT629732">
    <property type="protein sequence ID" value="SDS34308.1"/>
    <property type="molecule type" value="Genomic_DNA"/>
</dbReference>
<keyword evidence="2" id="KW-0472">Membrane</keyword>
<keyword evidence="2" id="KW-1133">Transmembrane helix</keyword>
<evidence type="ECO:0000256" key="2">
    <source>
        <dbReference type="SAM" id="Phobius"/>
    </source>
</evidence>
<reference evidence="4 5" key="1">
    <citation type="submission" date="2016-10" db="EMBL/GenBank/DDBJ databases">
        <authorList>
            <person name="de Groot N.N."/>
        </authorList>
    </citation>
    <scope>NUCLEOTIDE SEQUENCE [LARGE SCALE GENOMIC DNA]</scope>
    <source>
        <strain evidence="4 5">DSM 22024</strain>
    </source>
</reference>
<feature type="domain" description="DUF6458" evidence="3">
    <location>
        <begin position="1"/>
        <end position="62"/>
    </location>
</feature>
<name>A0A1H1RF22_9ACTN</name>
<dbReference type="AlphaFoldDB" id="A0A1H1RF22"/>
<evidence type="ECO:0000313" key="5">
    <source>
        <dbReference type="Proteomes" id="UP000198983"/>
    </source>
</evidence>
<feature type="region of interest" description="Disordered" evidence="1">
    <location>
        <begin position="60"/>
        <end position="88"/>
    </location>
</feature>
<feature type="compositionally biased region" description="Basic and acidic residues" evidence="1">
    <location>
        <begin position="67"/>
        <end position="88"/>
    </location>
</feature>
<evidence type="ECO:0000256" key="1">
    <source>
        <dbReference type="SAM" id="MobiDB-lite"/>
    </source>
</evidence>
<feature type="compositionally biased region" description="Basic and acidic residues" evidence="1">
    <location>
        <begin position="150"/>
        <end position="160"/>
    </location>
</feature>
<protein>
    <recommendedName>
        <fullName evidence="3">DUF6458 domain-containing protein</fullName>
    </recommendedName>
</protein>
<organism evidence="4 5">
    <name type="scientific">Actinopolymorpha singaporensis</name>
    <dbReference type="NCBI Taxonomy" id="117157"/>
    <lineage>
        <taxon>Bacteria</taxon>
        <taxon>Bacillati</taxon>
        <taxon>Actinomycetota</taxon>
        <taxon>Actinomycetes</taxon>
        <taxon>Propionibacteriales</taxon>
        <taxon>Actinopolymorphaceae</taxon>
        <taxon>Actinopolymorpha</taxon>
    </lineage>
</organism>
<evidence type="ECO:0000259" key="3">
    <source>
        <dbReference type="Pfam" id="PF20059"/>
    </source>
</evidence>
<keyword evidence="2" id="KW-0812">Transmembrane</keyword>
<proteinExistence type="predicted"/>
<dbReference type="Pfam" id="PF20059">
    <property type="entry name" value="DUF6458"/>
    <property type="match status" value="1"/>
</dbReference>
<dbReference type="RefSeq" id="WP_197681797.1">
    <property type="nucleotide sequence ID" value="NZ_LT629732.1"/>
</dbReference>
<dbReference type="Proteomes" id="UP000198983">
    <property type="component" value="Chromosome I"/>
</dbReference>
<accession>A0A1H1RF22</accession>
<dbReference type="STRING" id="117157.SAMN04489717_2391"/>
<evidence type="ECO:0000313" key="4">
    <source>
        <dbReference type="EMBL" id="SDS34308.1"/>
    </source>
</evidence>
<dbReference type="InterPro" id="IPR045597">
    <property type="entry name" value="DUF6458"/>
</dbReference>
<feature type="transmembrane region" description="Helical" evidence="2">
    <location>
        <begin position="29"/>
        <end position="51"/>
    </location>
</feature>
<sequence length="160" mass="17832">MGIGASLLLFAVGAILAFAVDYSLAGVDIALIGWILMGAGCLGLLATLAIWMPRRVRNAPVTRGAPPRRDYTPEPYRPEQPSRAEMSYRSEMPRNDVEYFAGTAADGREVWLVGRVERRERRGDGEWLYMRPTQPYPGAKTSSPGWVSADDTRTLPRYDR</sequence>
<feature type="region of interest" description="Disordered" evidence="1">
    <location>
        <begin position="127"/>
        <end position="160"/>
    </location>
</feature>